<comment type="catalytic activity">
    <reaction evidence="8">
        <text>(6S)-5,6,7,8-tetrahydrofolate + NADP(+) = 7,8-dihydrofolate + NADPH + H(+)</text>
        <dbReference type="Rhea" id="RHEA:15009"/>
        <dbReference type="ChEBI" id="CHEBI:15378"/>
        <dbReference type="ChEBI" id="CHEBI:57451"/>
        <dbReference type="ChEBI" id="CHEBI:57453"/>
        <dbReference type="ChEBI" id="CHEBI:57783"/>
        <dbReference type="ChEBI" id="CHEBI:58349"/>
        <dbReference type="EC" id="1.5.1.3"/>
    </reaction>
</comment>
<comment type="pathway">
    <text evidence="1 8">Cofactor biosynthesis; tetrahydrofolate biosynthesis; 5,6,7,8-tetrahydrofolate from 7,8-dihydrofolate: step 1/1.</text>
</comment>
<dbReference type="UniPathway" id="UPA00077">
    <property type="reaction ID" value="UER00158"/>
</dbReference>
<dbReference type="PANTHER" id="PTHR48069">
    <property type="entry name" value="DIHYDROFOLATE REDUCTASE"/>
    <property type="match status" value="1"/>
</dbReference>
<dbReference type="PATRIC" id="fig|947033.5.peg.302"/>
<comment type="similarity">
    <text evidence="2 8">Belongs to the dihydrofolate reductase family.</text>
</comment>
<evidence type="ECO:0000256" key="6">
    <source>
        <dbReference type="ARBA" id="ARBA00023002"/>
    </source>
</evidence>
<comment type="caution">
    <text evidence="10">The sequence shown here is derived from an EMBL/GenBank/DDBJ whole genome shotgun (WGS) entry which is preliminary data.</text>
</comment>
<dbReference type="GO" id="GO:0004146">
    <property type="term" value="F:dihydrofolate reductase activity"/>
    <property type="evidence" value="ECO:0007669"/>
    <property type="project" value="UniProtKB-EC"/>
</dbReference>
<evidence type="ECO:0000256" key="5">
    <source>
        <dbReference type="ARBA" id="ARBA00022857"/>
    </source>
</evidence>
<evidence type="ECO:0000259" key="9">
    <source>
        <dbReference type="PROSITE" id="PS51330"/>
    </source>
</evidence>
<gene>
    <name evidence="10" type="primary">folA</name>
    <name evidence="10" type="ORF">Lste_0279</name>
</gene>
<dbReference type="InterPro" id="IPR001796">
    <property type="entry name" value="DHFR_dom"/>
</dbReference>
<dbReference type="STRING" id="947033.Lste_0279"/>
<dbReference type="GO" id="GO:0005829">
    <property type="term" value="C:cytosol"/>
    <property type="evidence" value="ECO:0007669"/>
    <property type="project" value="TreeGrafter"/>
</dbReference>
<dbReference type="GO" id="GO:0070401">
    <property type="term" value="F:NADP+ binding"/>
    <property type="evidence" value="ECO:0007669"/>
    <property type="project" value="UniProtKB-ARBA"/>
</dbReference>
<dbReference type="Gene3D" id="3.40.430.10">
    <property type="entry name" value="Dihydrofolate Reductase, subunit A"/>
    <property type="match status" value="1"/>
</dbReference>
<protein>
    <recommendedName>
        <fullName evidence="3 8">Dihydrofolate reductase</fullName>
        <ecNumber evidence="3 8">1.5.1.3</ecNumber>
    </recommendedName>
</protein>
<evidence type="ECO:0000256" key="1">
    <source>
        <dbReference type="ARBA" id="ARBA00004903"/>
    </source>
</evidence>
<dbReference type="PROSITE" id="PS51330">
    <property type="entry name" value="DHFR_2"/>
    <property type="match status" value="1"/>
</dbReference>
<dbReference type="PANTHER" id="PTHR48069:SF3">
    <property type="entry name" value="DIHYDROFOLATE REDUCTASE"/>
    <property type="match status" value="1"/>
</dbReference>
<evidence type="ECO:0000256" key="3">
    <source>
        <dbReference type="ARBA" id="ARBA00012856"/>
    </source>
</evidence>
<keyword evidence="11" id="KW-1185">Reference proteome</keyword>
<dbReference type="GO" id="GO:0046654">
    <property type="term" value="P:tetrahydrofolate biosynthetic process"/>
    <property type="evidence" value="ECO:0007669"/>
    <property type="project" value="UniProtKB-UniPathway"/>
</dbReference>
<evidence type="ECO:0000313" key="11">
    <source>
        <dbReference type="Proteomes" id="UP000054926"/>
    </source>
</evidence>
<keyword evidence="4 8" id="KW-0554">One-carbon metabolism</keyword>
<dbReference type="InterPro" id="IPR012259">
    <property type="entry name" value="DHFR"/>
</dbReference>
<evidence type="ECO:0000256" key="2">
    <source>
        <dbReference type="ARBA" id="ARBA00009539"/>
    </source>
</evidence>
<keyword evidence="5 8" id="KW-0521">NADP</keyword>
<evidence type="ECO:0000256" key="4">
    <source>
        <dbReference type="ARBA" id="ARBA00022563"/>
    </source>
</evidence>
<dbReference type="AlphaFoldDB" id="A0A0W0ZRM1"/>
<evidence type="ECO:0000313" key="10">
    <source>
        <dbReference type="EMBL" id="KTD71513.1"/>
    </source>
</evidence>
<dbReference type="Proteomes" id="UP000054926">
    <property type="component" value="Unassembled WGS sequence"/>
</dbReference>
<dbReference type="RefSeq" id="WP_058509295.1">
    <property type="nucleotide sequence ID" value="NZ_DAIOMV010000017.1"/>
</dbReference>
<organism evidence="10 11">
    <name type="scientific">Legionella steelei</name>
    <dbReference type="NCBI Taxonomy" id="947033"/>
    <lineage>
        <taxon>Bacteria</taxon>
        <taxon>Pseudomonadati</taxon>
        <taxon>Pseudomonadota</taxon>
        <taxon>Gammaproteobacteria</taxon>
        <taxon>Legionellales</taxon>
        <taxon>Legionellaceae</taxon>
        <taxon>Legionella</taxon>
    </lineage>
</organism>
<dbReference type="CDD" id="cd00209">
    <property type="entry name" value="DHFR"/>
    <property type="match status" value="1"/>
</dbReference>
<dbReference type="EMBL" id="LNYY01000004">
    <property type="protein sequence ID" value="KTD71513.1"/>
    <property type="molecule type" value="Genomic_DNA"/>
</dbReference>
<dbReference type="GO" id="GO:0046655">
    <property type="term" value="P:folic acid metabolic process"/>
    <property type="evidence" value="ECO:0007669"/>
    <property type="project" value="TreeGrafter"/>
</dbReference>
<dbReference type="OrthoDB" id="9804315at2"/>
<evidence type="ECO:0000256" key="8">
    <source>
        <dbReference type="PIRNR" id="PIRNR000194"/>
    </source>
</evidence>
<dbReference type="EC" id="1.5.1.3" evidence="3 8"/>
<dbReference type="PIRSF" id="PIRSF000194">
    <property type="entry name" value="DHFR"/>
    <property type="match status" value="1"/>
</dbReference>
<reference evidence="10 11" key="1">
    <citation type="submission" date="2015-11" db="EMBL/GenBank/DDBJ databases">
        <title>Genomic analysis of 38 Legionella species identifies large and diverse effector repertoires.</title>
        <authorList>
            <person name="Burstein D."/>
            <person name="Amaro F."/>
            <person name="Zusman T."/>
            <person name="Lifshitz Z."/>
            <person name="Cohen O."/>
            <person name="Gilbert J.A."/>
            <person name="Pupko T."/>
            <person name="Shuman H.A."/>
            <person name="Segal G."/>
        </authorList>
    </citation>
    <scope>NUCLEOTIDE SEQUENCE [LARGE SCALE GENOMIC DNA]</scope>
    <source>
        <strain evidence="10 11">IMVS3376</strain>
    </source>
</reference>
<name>A0A0W0ZRM1_9GAMM</name>
<keyword evidence="6 8" id="KW-0560">Oxidoreductase</keyword>
<dbReference type="SUPFAM" id="SSF53597">
    <property type="entry name" value="Dihydrofolate reductase-like"/>
    <property type="match status" value="1"/>
</dbReference>
<proteinExistence type="inferred from homology"/>
<dbReference type="InterPro" id="IPR024072">
    <property type="entry name" value="DHFR-like_dom_sf"/>
</dbReference>
<dbReference type="PRINTS" id="PR00070">
    <property type="entry name" value="DHFR"/>
</dbReference>
<dbReference type="GO" id="GO:0046452">
    <property type="term" value="P:dihydrofolate metabolic process"/>
    <property type="evidence" value="ECO:0007669"/>
    <property type="project" value="TreeGrafter"/>
</dbReference>
<sequence>MISLIAAIDEAGGLGFNNQLLCYLPADLQHFKSITMGKPIIMGRKTFVSIGRPLPGRLNIVLSRGLSTIDGVVVCDSLENAMEQTKDFSEIMIIGGAELFTAAMNKASRLYITRIHHQFTADVFFPEIDTSIWHCQDKQFRQHDEKNKFDMTFYIYERNNEASPA</sequence>
<feature type="domain" description="DHFR" evidence="9">
    <location>
        <begin position="1"/>
        <end position="158"/>
    </location>
</feature>
<comment type="function">
    <text evidence="7 8">Key enzyme in folate metabolism. Catalyzes an essential reaction for de novo glycine and purine synthesis, and for DNA precursor synthesis.</text>
</comment>
<dbReference type="FunFam" id="3.40.430.10:FF:000001">
    <property type="entry name" value="Dihydrofolate reductase"/>
    <property type="match status" value="1"/>
</dbReference>
<accession>A0A0W0ZRM1</accession>
<dbReference type="GO" id="GO:0006730">
    <property type="term" value="P:one-carbon metabolic process"/>
    <property type="evidence" value="ECO:0007669"/>
    <property type="project" value="UniProtKB-KW"/>
</dbReference>
<evidence type="ECO:0000256" key="7">
    <source>
        <dbReference type="ARBA" id="ARBA00025067"/>
    </source>
</evidence>
<dbReference type="Pfam" id="PF00186">
    <property type="entry name" value="DHFR_1"/>
    <property type="match status" value="1"/>
</dbReference>